<dbReference type="SUPFAM" id="SSF81660">
    <property type="entry name" value="Metal cation-transporting ATPase, ATP-binding domain N"/>
    <property type="match status" value="1"/>
</dbReference>
<comment type="similarity">
    <text evidence="3">Belongs to the cation transport ATPase (P-type) (TC 3.A.3) family. Type IIIB subfamily.</text>
</comment>
<evidence type="ECO:0000256" key="3">
    <source>
        <dbReference type="ARBA" id="ARBA00008746"/>
    </source>
</evidence>
<comment type="function">
    <text evidence="1">Mediates magnesium influx to the cytosol.</text>
</comment>
<dbReference type="PRINTS" id="PR01836">
    <property type="entry name" value="MGATPASE"/>
</dbReference>
<dbReference type="SUPFAM" id="SSF81665">
    <property type="entry name" value="Calcium ATPase, transmembrane domain M"/>
    <property type="match status" value="1"/>
</dbReference>
<dbReference type="SUPFAM" id="SSF56784">
    <property type="entry name" value="HAD-like"/>
    <property type="match status" value="1"/>
</dbReference>
<dbReference type="EMBL" id="AEBR01000110">
    <property type="protein sequence ID" value="EFM81362.1"/>
    <property type="molecule type" value="Genomic_DNA"/>
</dbReference>
<evidence type="ECO:0000256" key="18">
    <source>
        <dbReference type="SAM" id="Phobius"/>
    </source>
</evidence>
<dbReference type="InterPro" id="IPR018303">
    <property type="entry name" value="ATPase_P-typ_P_site"/>
</dbReference>
<dbReference type="SFLD" id="SFLDF00027">
    <property type="entry name" value="p-type_atpase"/>
    <property type="match status" value="1"/>
</dbReference>
<dbReference type="InterPro" id="IPR023214">
    <property type="entry name" value="HAD_sf"/>
</dbReference>
<dbReference type="InterPro" id="IPR006415">
    <property type="entry name" value="P-type_ATPase_IIIB"/>
</dbReference>
<keyword evidence="7" id="KW-0997">Cell inner membrane</keyword>
<gene>
    <name evidence="20" type="primary">mgtA</name>
    <name evidence="20" type="ORF">HMPREF9498_03304</name>
</gene>
<evidence type="ECO:0000256" key="5">
    <source>
        <dbReference type="ARBA" id="ARBA00013555"/>
    </source>
</evidence>
<dbReference type="GO" id="GO:0015444">
    <property type="term" value="F:P-type magnesium transporter activity"/>
    <property type="evidence" value="ECO:0007669"/>
    <property type="project" value="UniProtKB-EC"/>
</dbReference>
<accession>A0A125W1T5</accession>
<evidence type="ECO:0000256" key="16">
    <source>
        <dbReference type="ARBA" id="ARBA00029806"/>
    </source>
</evidence>
<dbReference type="PROSITE" id="PS00154">
    <property type="entry name" value="ATPASE_E1_E2"/>
    <property type="match status" value="1"/>
</dbReference>
<keyword evidence="20" id="KW-0378">Hydrolase</keyword>
<dbReference type="PANTHER" id="PTHR42861">
    <property type="entry name" value="CALCIUM-TRANSPORTING ATPASE"/>
    <property type="match status" value="1"/>
</dbReference>
<feature type="transmembrane region" description="Helical" evidence="18">
    <location>
        <begin position="856"/>
        <end position="878"/>
    </location>
</feature>
<feature type="transmembrane region" description="Helical" evidence="18">
    <location>
        <begin position="262"/>
        <end position="280"/>
    </location>
</feature>
<evidence type="ECO:0000256" key="11">
    <source>
        <dbReference type="ARBA" id="ARBA00022840"/>
    </source>
</evidence>
<evidence type="ECO:0000313" key="20">
    <source>
        <dbReference type="EMBL" id="EFM81362.1"/>
    </source>
</evidence>
<dbReference type="NCBIfam" id="TIGR01524">
    <property type="entry name" value="ATPase-IIIB_Mg"/>
    <property type="match status" value="1"/>
</dbReference>
<feature type="transmembrane region" description="Helical" evidence="18">
    <location>
        <begin position="820"/>
        <end position="844"/>
    </location>
</feature>
<evidence type="ECO:0000256" key="10">
    <source>
        <dbReference type="ARBA" id="ARBA00022741"/>
    </source>
</evidence>
<feature type="domain" description="Cation-transporting P-type ATPase N-terminal" evidence="19">
    <location>
        <begin position="16"/>
        <end position="89"/>
    </location>
</feature>
<dbReference type="InterPro" id="IPR004014">
    <property type="entry name" value="ATPase_P-typ_cation-transptr_N"/>
</dbReference>
<dbReference type="InterPro" id="IPR044492">
    <property type="entry name" value="P_typ_ATPase_HD_dom"/>
</dbReference>
<keyword evidence="12" id="KW-0460">Magnesium</keyword>
<dbReference type="Pfam" id="PF00690">
    <property type="entry name" value="Cation_ATPase_N"/>
    <property type="match status" value="1"/>
</dbReference>
<feature type="transmembrane region" description="Helical" evidence="18">
    <location>
        <begin position="783"/>
        <end position="808"/>
    </location>
</feature>
<evidence type="ECO:0000256" key="17">
    <source>
        <dbReference type="ARBA" id="ARBA00047295"/>
    </source>
</evidence>
<dbReference type="SUPFAM" id="SSF81653">
    <property type="entry name" value="Calcium ATPase, transduction domain A"/>
    <property type="match status" value="1"/>
</dbReference>
<dbReference type="Gene3D" id="3.40.50.1000">
    <property type="entry name" value="HAD superfamily/HAD-like"/>
    <property type="match status" value="1"/>
</dbReference>
<comment type="subcellular location">
    <subcellularLocation>
        <location evidence="2">Cell inner membrane</location>
        <topology evidence="2">Multi-pass membrane protein</topology>
    </subcellularLocation>
</comment>
<feature type="transmembrane region" description="Helical" evidence="18">
    <location>
        <begin position="752"/>
        <end position="771"/>
    </location>
</feature>
<dbReference type="SFLD" id="SFLDS00003">
    <property type="entry name" value="Haloacid_Dehalogenase"/>
    <property type="match status" value="1"/>
</dbReference>
<organism evidence="20 21">
    <name type="scientific">Enterococcus faecalis TX4248</name>
    <dbReference type="NCBI Taxonomy" id="749495"/>
    <lineage>
        <taxon>Bacteria</taxon>
        <taxon>Bacillati</taxon>
        <taxon>Bacillota</taxon>
        <taxon>Bacilli</taxon>
        <taxon>Lactobacillales</taxon>
        <taxon>Enterococcaceae</taxon>
        <taxon>Enterococcus</taxon>
    </lineage>
</organism>
<dbReference type="InterPro" id="IPR008250">
    <property type="entry name" value="ATPase_P-typ_transduc_dom_A_sf"/>
</dbReference>
<evidence type="ECO:0000256" key="14">
    <source>
        <dbReference type="ARBA" id="ARBA00022989"/>
    </source>
</evidence>
<evidence type="ECO:0000256" key="9">
    <source>
        <dbReference type="ARBA" id="ARBA00022692"/>
    </source>
</evidence>
<comment type="caution">
    <text evidence="20">The sequence shown here is derived from an EMBL/GenBank/DDBJ whole genome shotgun (WGS) entry which is preliminary data.</text>
</comment>
<dbReference type="CDD" id="cd02077">
    <property type="entry name" value="P-type_ATPase_Mg"/>
    <property type="match status" value="1"/>
</dbReference>
<dbReference type="Pfam" id="PF00122">
    <property type="entry name" value="E1-E2_ATPase"/>
    <property type="match status" value="1"/>
</dbReference>
<dbReference type="InterPro" id="IPR006068">
    <property type="entry name" value="ATPase_P-typ_cation-transptr_C"/>
</dbReference>
<keyword evidence="8" id="KW-0597">Phosphoprotein</keyword>
<keyword evidence="13" id="KW-1278">Translocase</keyword>
<evidence type="ECO:0000256" key="7">
    <source>
        <dbReference type="ARBA" id="ARBA00022519"/>
    </source>
</evidence>
<evidence type="ECO:0000256" key="13">
    <source>
        <dbReference type="ARBA" id="ARBA00022967"/>
    </source>
</evidence>
<dbReference type="Proteomes" id="UP000004846">
    <property type="component" value="Unassembled WGS sequence"/>
</dbReference>
<dbReference type="Pfam" id="PF13246">
    <property type="entry name" value="Cation_ATPase"/>
    <property type="match status" value="1"/>
</dbReference>
<evidence type="ECO:0000256" key="8">
    <source>
        <dbReference type="ARBA" id="ARBA00022553"/>
    </source>
</evidence>
<feature type="transmembrane region" description="Helical" evidence="18">
    <location>
        <begin position="64"/>
        <end position="87"/>
    </location>
</feature>
<dbReference type="Pfam" id="PF00689">
    <property type="entry name" value="Cation_ATPase_C"/>
    <property type="match status" value="1"/>
</dbReference>
<dbReference type="HOGENOM" id="CLU_002360_6_3_9"/>
<feature type="transmembrane region" description="Helical" evidence="18">
    <location>
        <begin position="99"/>
        <end position="118"/>
    </location>
</feature>
<keyword evidence="10" id="KW-0547">Nucleotide-binding</keyword>
<evidence type="ECO:0000256" key="1">
    <source>
        <dbReference type="ARBA" id="ARBA00003954"/>
    </source>
</evidence>
<dbReference type="InterPro" id="IPR059000">
    <property type="entry name" value="ATPase_P-type_domA"/>
</dbReference>
<dbReference type="NCBIfam" id="TIGR01494">
    <property type="entry name" value="ATPase_P-type"/>
    <property type="match status" value="3"/>
</dbReference>
<dbReference type="GO" id="GO:0016887">
    <property type="term" value="F:ATP hydrolysis activity"/>
    <property type="evidence" value="ECO:0007669"/>
    <property type="project" value="InterPro"/>
</dbReference>
<evidence type="ECO:0000259" key="19">
    <source>
        <dbReference type="SMART" id="SM00831"/>
    </source>
</evidence>
<dbReference type="EC" id="7.2.2.14" evidence="4"/>
<dbReference type="AlphaFoldDB" id="A0A125W1T5"/>
<protein>
    <recommendedName>
        <fullName evidence="5">Magnesium-transporting ATPase, P-type 1</fullName>
        <ecNumber evidence="4">7.2.2.14</ecNumber>
    </recommendedName>
    <alternativeName>
        <fullName evidence="16">Mg(2+) transport ATPase, P-type 1</fullName>
    </alternativeName>
</protein>
<dbReference type="GO" id="GO:0005524">
    <property type="term" value="F:ATP binding"/>
    <property type="evidence" value="ECO:0007669"/>
    <property type="project" value="UniProtKB-KW"/>
</dbReference>
<proteinExistence type="inferred from homology"/>
<dbReference type="FunFam" id="2.70.150.10:FF:000160">
    <property type="entry name" value="Sarcoplasmic/endoplasmic reticulum calcium ATPase 1"/>
    <property type="match status" value="1"/>
</dbReference>
<dbReference type="InterPro" id="IPR023299">
    <property type="entry name" value="ATPase_P-typ_cyto_dom_N"/>
</dbReference>
<dbReference type="InterPro" id="IPR001757">
    <property type="entry name" value="P_typ_ATPase"/>
</dbReference>
<dbReference type="RefSeq" id="WP_002357830.1">
    <property type="nucleotide sequence ID" value="NZ_GL454489.1"/>
</dbReference>
<evidence type="ECO:0000256" key="6">
    <source>
        <dbReference type="ARBA" id="ARBA00022475"/>
    </source>
</evidence>
<evidence type="ECO:0000256" key="12">
    <source>
        <dbReference type="ARBA" id="ARBA00022842"/>
    </source>
</evidence>
<dbReference type="InterPro" id="IPR036412">
    <property type="entry name" value="HAD-like_sf"/>
</dbReference>
<evidence type="ECO:0000256" key="15">
    <source>
        <dbReference type="ARBA" id="ARBA00023136"/>
    </source>
</evidence>
<dbReference type="GO" id="GO:0005886">
    <property type="term" value="C:plasma membrane"/>
    <property type="evidence" value="ECO:0007669"/>
    <property type="project" value="UniProtKB-SubCell"/>
</dbReference>
<keyword evidence="11" id="KW-0067">ATP-binding</keyword>
<dbReference type="SFLD" id="SFLDG00002">
    <property type="entry name" value="C1.7:_P-type_atpase_like"/>
    <property type="match status" value="1"/>
</dbReference>
<dbReference type="InterPro" id="IPR023298">
    <property type="entry name" value="ATPase_P-typ_TM_dom_sf"/>
</dbReference>
<reference evidence="21" key="1">
    <citation type="submission" date="2010-07" db="EMBL/GenBank/DDBJ databases">
        <authorList>
            <person name="Weinstock G."/>
            <person name="Sodergren E."/>
            <person name="Clifton S."/>
            <person name="Fulton L."/>
            <person name="Fulton B."/>
            <person name="Courtney L."/>
            <person name="Fronick C."/>
            <person name="Harrison M."/>
            <person name="Strong C."/>
            <person name="Farmer C."/>
            <person name="Delahaunty K."/>
            <person name="Markovic C."/>
            <person name="Hall O."/>
            <person name="Minx P."/>
            <person name="Tomlinson C."/>
            <person name="Mitreva M."/>
            <person name="Hou S."/>
            <person name="Chen J."/>
            <person name="Wollam A."/>
            <person name="Pepin K.H."/>
            <person name="Johnson M."/>
            <person name="Bhonagiri V."/>
            <person name="Zhang X."/>
            <person name="Suruliraj S."/>
            <person name="Warren W."/>
            <person name="Chinwalla A."/>
            <person name="Mardis E.R."/>
            <person name="Wilson R.K."/>
        </authorList>
    </citation>
    <scope>NUCLEOTIDE SEQUENCE [LARGE SCALE GENOMIC DNA]</scope>
    <source>
        <strain evidence="21">TX4248</strain>
    </source>
</reference>
<dbReference type="Gene3D" id="2.70.150.10">
    <property type="entry name" value="Calcium-transporting ATPase, cytoplasmic transduction domain A"/>
    <property type="match status" value="1"/>
</dbReference>
<comment type="catalytic activity">
    <reaction evidence="17">
        <text>Mg(2+)(out) + ATP + H2O = Mg(2+)(in) + ADP + phosphate + H(+)</text>
        <dbReference type="Rhea" id="RHEA:10260"/>
        <dbReference type="ChEBI" id="CHEBI:15377"/>
        <dbReference type="ChEBI" id="CHEBI:15378"/>
        <dbReference type="ChEBI" id="CHEBI:18420"/>
        <dbReference type="ChEBI" id="CHEBI:30616"/>
        <dbReference type="ChEBI" id="CHEBI:43474"/>
        <dbReference type="ChEBI" id="CHEBI:456216"/>
        <dbReference type="EC" id="7.2.2.14"/>
    </reaction>
</comment>
<evidence type="ECO:0000256" key="2">
    <source>
        <dbReference type="ARBA" id="ARBA00004429"/>
    </source>
</evidence>
<feature type="transmembrane region" description="Helical" evidence="18">
    <location>
        <begin position="292"/>
        <end position="316"/>
    </location>
</feature>
<evidence type="ECO:0000313" key="21">
    <source>
        <dbReference type="Proteomes" id="UP000004846"/>
    </source>
</evidence>
<keyword evidence="14 18" id="KW-1133">Transmembrane helix</keyword>
<dbReference type="Gene3D" id="1.20.1110.10">
    <property type="entry name" value="Calcium-transporting ATPase, transmembrane domain"/>
    <property type="match status" value="1"/>
</dbReference>
<sequence length="886" mass="98983">MEKKMRHLGHDYSYKKFAHSEVEKVLQRFGSTWDGIKHQDIEELQERYGRNKIMNEKKASRLRLFIKSYITPFTLVLLALATISFFTEYVYAAPEEKDVTGVLIMLAMVILSGTMSFVQSVKSSNAVEKLQNMIKVTATVIRDKKQMEIPIEEVVCGDLVQLSAGDMIPADLRLIQSKDLFVSQSSLTGESFPIEKHATHQKDSDQIDTEYDNLLFLGTNVISGTGLGIVIKVGNQTLFGRMASDNGEEQQQTSFETGINKTTWVLIRFMLVITPTVFLINGLTKGDWVEALMFAIATAVGLTPEMLPMIVTTNLVKGSREMAKEGTIMKNVNAIQNFGGMDVLCTDKTGTLTQDKVILEYHYNIGCQEDQKVLDLAFLNSYFQTGLRNLMDNAVIQAATQESDIQSDDFYKVDEIPFDFNRRRMSVIIKEFKTRETRLITKGAVEEMLLVCTQVLLDGEIVPLTETLRQKITKDVEALNRDGLRVLAIADKKVEAAEWEYTTKDESELILQGYLAFLDPPKETAAAAIHALHQHNVAVKVLTGDNQYVTHSVCKEVGLAGEKIITGNELQQLNQEELRKTVQAYNIFAKITPDQKVRIVNALTENGQTVGFLGDGINDAGAMRAADVGISVDTAVDVAKESADVILLRKDLMVLEKGILSGRRVFTNTMKYVKLTASSNFGNVFSVIPASIFLPFLPIAPIQSLLLNLIYDTSCMSVPWDKVDEEYVEKPKKWEPKSIGNFMRWFGPTSSIFDIVTYLFMYFIVCPAILGGSFFELNGADQLLFIGIFHAGWFIESLWSQMLVLHFLRTEKMPFLQSSASGIMTLVTTAGIVLGTVLPFTAFGAELGFVGLSPSYFLYLIPTIVAYLALVAFIKVLYVKRYGQLL</sequence>
<keyword evidence="9 18" id="KW-0812">Transmembrane</keyword>
<name>A0A125W1T5_ENTFL</name>
<dbReference type="Gene3D" id="3.40.1110.10">
    <property type="entry name" value="Calcium-transporting ATPase, cytoplasmic domain N"/>
    <property type="match status" value="1"/>
</dbReference>
<dbReference type="NCBIfam" id="NF011702">
    <property type="entry name" value="PRK15122.1"/>
    <property type="match status" value="1"/>
</dbReference>
<keyword evidence="15 18" id="KW-0472">Membrane</keyword>
<evidence type="ECO:0000256" key="4">
    <source>
        <dbReference type="ARBA" id="ARBA00012786"/>
    </source>
</evidence>
<dbReference type="SMART" id="SM00831">
    <property type="entry name" value="Cation_ATPase_N"/>
    <property type="match status" value="1"/>
</dbReference>
<keyword evidence="6" id="KW-1003">Cell membrane</keyword>